<dbReference type="Pfam" id="PF00628">
    <property type="entry name" value="PHD"/>
    <property type="match status" value="1"/>
</dbReference>
<reference evidence="7 8" key="1">
    <citation type="submission" date="2023-09" db="EMBL/GenBank/DDBJ databases">
        <title>Pangenome analysis of Batrachochytrium dendrobatidis and related Chytrids.</title>
        <authorList>
            <person name="Yacoub M.N."/>
            <person name="Stajich J.E."/>
            <person name="James T.Y."/>
        </authorList>
    </citation>
    <scope>NUCLEOTIDE SEQUENCE [LARGE SCALE GENOMIC DNA]</scope>
    <source>
        <strain evidence="7 8">JEL0888</strain>
    </source>
</reference>
<feature type="region of interest" description="Disordered" evidence="5">
    <location>
        <begin position="93"/>
        <end position="271"/>
    </location>
</feature>
<feature type="region of interest" description="Disordered" evidence="5">
    <location>
        <begin position="1"/>
        <end position="69"/>
    </location>
</feature>
<keyword evidence="1" id="KW-0479">Metal-binding</keyword>
<evidence type="ECO:0000256" key="1">
    <source>
        <dbReference type="ARBA" id="ARBA00022723"/>
    </source>
</evidence>
<feature type="region of interest" description="Disordered" evidence="5">
    <location>
        <begin position="625"/>
        <end position="644"/>
    </location>
</feature>
<organism evidence="7 8">
    <name type="scientific">Polyrhizophydium stewartii</name>
    <dbReference type="NCBI Taxonomy" id="2732419"/>
    <lineage>
        <taxon>Eukaryota</taxon>
        <taxon>Fungi</taxon>
        <taxon>Fungi incertae sedis</taxon>
        <taxon>Chytridiomycota</taxon>
        <taxon>Chytridiomycota incertae sedis</taxon>
        <taxon>Chytridiomycetes</taxon>
        <taxon>Rhizophydiales</taxon>
        <taxon>Rhizophydiales incertae sedis</taxon>
        <taxon>Polyrhizophydium</taxon>
    </lineage>
</organism>
<dbReference type="PANTHER" id="PTHR47636:SF1">
    <property type="entry name" value="TRANSCRIPTIONAL REGULATORY PROTEIN RCO1"/>
    <property type="match status" value="1"/>
</dbReference>
<name>A0ABR4N7C8_9FUNG</name>
<feature type="compositionally biased region" description="Low complexity" evidence="5">
    <location>
        <begin position="185"/>
        <end position="199"/>
    </location>
</feature>
<comment type="caution">
    <text evidence="7">The sequence shown here is derived from an EMBL/GenBank/DDBJ whole genome shotgun (WGS) entry which is preliminary data.</text>
</comment>
<dbReference type="PANTHER" id="PTHR47636">
    <property type="entry name" value="TRANSCRIPTIONAL REGULATORY PROTEIN RCO1"/>
    <property type="match status" value="1"/>
</dbReference>
<dbReference type="InterPro" id="IPR013083">
    <property type="entry name" value="Znf_RING/FYVE/PHD"/>
</dbReference>
<feature type="compositionally biased region" description="Low complexity" evidence="5">
    <location>
        <begin position="516"/>
        <end position="529"/>
    </location>
</feature>
<dbReference type="InterPro" id="IPR011011">
    <property type="entry name" value="Znf_FYVE_PHD"/>
</dbReference>
<dbReference type="Gene3D" id="3.30.40.10">
    <property type="entry name" value="Zinc/RING finger domain, C3HC4 (zinc finger)"/>
    <property type="match status" value="2"/>
</dbReference>
<feature type="region of interest" description="Disordered" evidence="5">
    <location>
        <begin position="509"/>
        <end position="566"/>
    </location>
</feature>
<evidence type="ECO:0000313" key="7">
    <source>
        <dbReference type="EMBL" id="KAL2915380.1"/>
    </source>
</evidence>
<evidence type="ECO:0000313" key="8">
    <source>
        <dbReference type="Proteomes" id="UP001527925"/>
    </source>
</evidence>
<dbReference type="EMBL" id="JADGIZ020000024">
    <property type="protein sequence ID" value="KAL2915380.1"/>
    <property type="molecule type" value="Genomic_DNA"/>
</dbReference>
<feature type="compositionally biased region" description="Acidic residues" evidence="5">
    <location>
        <begin position="347"/>
        <end position="362"/>
    </location>
</feature>
<keyword evidence="3" id="KW-0862">Zinc</keyword>
<keyword evidence="2 4" id="KW-0863">Zinc-finger</keyword>
<protein>
    <recommendedName>
        <fullName evidence="6">PHD-type domain-containing protein</fullName>
    </recommendedName>
</protein>
<feature type="compositionally biased region" description="Low complexity" evidence="5">
    <location>
        <begin position="147"/>
        <end position="177"/>
    </location>
</feature>
<feature type="region of interest" description="Disordered" evidence="5">
    <location>
        <begin position="1295"/>
        <end position="1323"/>
    </location>
</feature>
<feature type="compositionally biased region" description="Acidic residues" evidence="5">
    <location>
        <begin position="381"/>
        <end position="391"/>
    </location>
</feature>
<dbReference type="InterPro" id="IPR019786">
    <property type="entry name" value="Zinc_finger_PHD-type_CS"/>
</dbReference>
<dbReference type="SMART" id="SM00249">
    <property type="entry name" value="PHD"/>
    <property type="match status" value="2"/>
</dbReference>
<feature type="compositionally biased region" description="Acidic residues" evidence="5">
    <location>
        <begin position="1136"/>
        <end position="1152"/>
    </location>
</feature>
<accession>A0ABR4N7C8</accession>
<dbReference type="PROSITE" id="PS50016">
    <property type="entry name" value="ZF_PHD_2"/>
    <property type="match status" value="1"/>
</dbReference>
<evidence type="ECO:0000256" key="5">
    <source>
        <dbReference type="SAM" id="MobiDB-lite"/>
    </source>
</evidence>
<feature type="region of interest" description="Disordered" evidence="5">
    <location>
        <begin position="1043"/>
        <end position="1086"/>
    </location>
</feature>
<evidence type="ECO:0000256" key="3">
    <source>
        <dbReference type="ARBA" id="ARBA00022833"/>
    </source>
</evidence>
<evidence type="ECO:0000256" key="2">
    <source>
        <dbReference type="ARBA" id="ARBA00022771"/>
    </source>
</evidence>
<feature type="domain" description="PHD-type" evidence="6">
    <location>
        <begin position="571"/>
        <end position="620"/>
    </location>
</feature>
<dbReference type="InterPro" id="IPR052819">
    <property type="entry name" value="Chromatin_regulatory_protein"/>
</dbReference>
<sequence length="1356" mass="145148">MHDRYDPPQHPQFQQPDAYESSQPKAAFDEIFGTDSDMSTVHTPSLPTSGDISRLQSQRSSRAVTPSSHQEEIIAVAAAAAAAAANSYVEPPMYSVAPASGATPAQAPAHPHRGLAPPADASATRNPALPTLQLTLKLPATQHAAYQQQQQHSQRSQQQQLHPRSSSQYGHSSSQPTSLPPPPHSYSAHQAQMPQQRPQQPRPILPNPRQQQSAYPPQYQSQIQEQPGTTVDHARPAHQGHHSFGGSSAHPGQYAESQENGSGAFQDGHAHDASYDELTVLGGGGDAAIDLEAATDASSTSARGAMHSSSYESGLMLAGTEPHDSGMGDGAEPYGDADGSEVAGDMEPFDTADVNVDDEDEPSSGTASNSSEHETSGDSYADGDPDADPAEMDPGANRGRGPSTEPQDLPDDLSDSHMRDAMDADDGSGGHSALRASRRLGGGSSPTLPANGVVPGQEVYAPSRRGRGRGGGLSNPFRTRATHASQYTEEQLSGDLAAIRQARRFAGSADGTPTFSSSLLPASAASSQSGNQVDADGFLAPSPGGARRPLGSESAPTGQPWTARKRQRGSQDNCSACLGKGELLCCDTCPRVFHFSCVPEGFTRNNVPEGFWQCRICTRESEGRRTRGQSTTRYGGGRGRGRGRRVGPMRALIELVNSMNPRAFQLPTRLQCLFDDVIAHPVTGNLIDLRKTDVSAVAAPIKLPRGLARWYGVNGPHGLAALATPPDLAVSGERNAAALAAAMQGAGLGMALTPGTTTAAAANATASAASSALGLMGPGLEERMQDLASKLGLLENERPLEFCHGCRKTGLRISQTSFLGSYSVPQPHEAGTNQTTLQTQRSELIKCDYCPLYWHLDCLTPPLTAVPLELRSSSQEVIDTTEWLETKAEVWCDSPLDMLNGGQLRMTEKGDLKPFDRALRAVDPGLLDGTKHLVIRNKWMCPCHADWVIPERRRTSRKTVVQATANPDDVVSKSDRVWIPIEAADDSDSDWDGEPEPLEAERRSIYSLLGIGINDIGAGPAGATTRISAAQVDPATAWWLQRSVVPRKRARPTGDATDPPRATDAEPEKRPRAESLSPPRANGSVDMDLGERALSVGATPTEPLVTNGNHHVANGEPISEMDVPVVKVDPAEHDDEFAVDEDVDFDDDDASDDTSPKMMSTGLSLPRLATNSANHGIVSVINDTVTDDLFDAMAHARARQDMGLLHLLESVELAIPEGRIQGDFLRRVRARRDREITENTPKYRRTQGVDDHGGEQRGIELTAPQMIAKFAEFDCTFTTDARAAYERLKEKRNKRYKGEAGSVDATDAHVSAPAKSPKSPMMTDMLSGTLAGVDKTSMEYLAAMVLMRRDLAEEFE</sequence>
<feature type="compositionally biased region" description="Polar residues" evidence="5">
    <location>
        <begin position="296"/>
        <end position="312"/>
    </location>
</feature>
<evidence type="ECO:0000256" key="4">
    <source>
        <dbReference type="PROSITE-ProRule" id="PRU00146"/>
    </source>
</evidence>
<feature type="region of interest" description="Disordered" evidence="5">
    <location>
        <begin position="295"/>
        <end position="490"/>
    </location>
</feature>
<feature type="compositionally biased region" description="Polar residues" evidence="5">
    <location>
        <begin position="36"/>
        <end position="68"/>
    </location>
</feature>
<evidence type="ECO:0000259" key="6">
    <source>
        <dbReference type="PROSITE" id="PS50016"/>
    </source>
</evidence>
<proteinExistence type="predicted"/>
<dbReference type="Proteomes" id="UP001527925">
    <property type="component" value="Unassembled WGS sequence"/>
</dbReference>
<dbReference type="InterPro" id="IPR019787">
    <property type="entry name" value="Znf_PHD-finger"/>
</dbReference>
<feature type="compositionally biased region" description="Low complexity" evidence="5">
    <location>
        <begin position="207"/>
        <end position="224"/>
    </location>
</feature>
<gene>
    <name evidence="7" type="ORF">HK105_204996</name>
</gene>
<feature type="compositionally biased region" description="Basic and acidic residues" evidence="5">
    <location>
        <begin position="1061"/>
        <end position="1073"/>
    </location>
</feature>
<dbReference type="SUPFAM" id="SSF57903">
    <property type="entry name" value="FYVE/PHD zinc finger"/>
    <property type="match status" value="2"/>
</dbReference>
<keyword evidence="8" id="KW-1185">Reference proteome</keyword>
<feature type="region of interest" description="Disordered" evidence="5">
    <location>
        <begin position="1136"/>
        <end position="1157"/>
    </location>
</feature>
<dbReference type="InterPro" id="IPR001965">
    <property type="entry name" value="Znf_PHD"/>
</dbReference>
<dbReference type="PROSITE" id="PS01359">
    <property type="entry name" value="ZF_PHD_1"/>
    <property type="match status" value="1"/>
</dbReference>